<dbReference type="Gene3D" id="2.60.260.40">
    <property type="entry name" value="q5lls5 like domains"/>
    <property type="match status" value="1"/>
</dbReference>
<evidence type="ECO:0000313" key="3">
    <source>
        <dbReference type="EnsemblMetazoa" id="ACHR002104-PA"/>
    </source>
</evidence>
<evidence type="ECO:0000313" key="4">
    <source>
        <dbReference type="Proteomes" id="UP000075881"/>
    </source>
</evidence>
<feature type="domain" description="Zinc finger CHCC-type" evidence="2">
    <location>
        <begin position="81"/>
        <end position="109"/>
    </location>
</feature>
<dbReference type="PANTHER" id="PTHR14938:SF2">
    <property type="entry name" value="HCLS1-ASSOCIATED PROTEIN X-1"/>
    <property type="match status" value="1"/>
</dbReference>
<dbReference type="GO" id="GO:0005739">
    <property type="term" value="C:mitochondrion"/>
    <property type="evidence" value="ECO:0007669"/>
    <property type="project" value="TreeGrafter"/>
</dbReference>
<dbReference type="Proteomes" id="UP000075881">
    <property type="component" value="Unassembled WGS sequence"/>
</dbReference>
<dbReference type="GO" id="GO:0030136">
    <property type="term" value="C:clathrin-coated vesicle"/>
    <property type="evidence" value="ECO:0007669"/>
    <property type="project" value="TreeGrafter"/>
</dbReference>
<name>A0A182JUC2_9DIPT</name>
<sequence length="428" mass="48115">MASRIILSPARRLANVVCTRSISTQVLDTRCATIKDEITHTGQYYEANDYRNARFVNATKVVNPNWAIKLIDELPIAKTEQRVVCCDGGTDPALGHPKVYINLDKPGAHAYGRKDDDDDNRKKKTTLKDEFRKPIWVEEDDSDDELFDNRKIYGVQIFTNPIEMQKYFEQQMQEMWKSLDEYDENVKLFDHDLKQDFLKPGFEESIRDIGKQMKPQDTDLDGEIYADQLHSLLQRISPELEEFMPKKHTDRQGATGSSTKGRRKLTDEEKVMDLIHGITEQKNQPTGSSVSKPTRRNGGLPHRFPEGGLFEGAFQGPRMFGQSIISQTLRRPDGSFETRRTVRDSEGNTQTTVTLSTKDGRKETVTTYDEGGKKVGSGENAFGMKKGGGVGGGGSHDEDSDLPTGALLALDGKFGLNNNGYVLPKNLW</sequence>
<feature type="compositionally biased region" description="Basic and acidic residues" evidence="1">
    <location>
        <begin position="331"/>
        <end position="346"/>
    </location>
</feature>
<feature type="compositionally biased region" description="Gly residues" evidence="1">
    <location>
        <begin position="385"/>
        <end position="394"/>
    </location>
</feature>
<dbReference type="GO" id="GO:0015629">
    <property type="term" value="C:actin cytoskeleton"/>
    <property type="evidence" value="ECO:0007669"/>
    <property type="project" value="TreeGrafter"/>
</dbReference>
<dbReference type="GO" id="GO:0043066">
    <property type="term" value="P:negative regulation of apoptotic process"/>
    <property type="evidence" value="ECO:0007669"/>
    <property type="project" value="InterPro"/>
</dbReference>
<dbReference type="GO" id="GO:0016324">
    <property type="term" value="C:apical plasma membrane"/>
    <property type="evidence" value="ECO:0007669"/>
    <property type="project" value="TreeGrafter"/>
</dbReference>
<dbReference type="Pfam" id="PF10276">
    <property type="entry name" value="zf-CHCC"/>
    <property type="match status" value="1"/>
</dbReference>
<dbReference type="InterPro" id="IPR019401">
    <property type="entry name" value="Znf_CHCC"/>
</dbReference>
<feature type="region of interest" description="Disordered" evidence="1">
    <location>
        <begin position="331"/>
        <end position="399"/>
    </location>
</feature>
<feature type="compositionally biased region" description="Polar residues" evidence="1">
    <location>
        <begin position="347"/>
        <end position="357"/>
    </location>
</feature>
<accession>A0A182JUC2</accession>
<reference evidence="3" key="2">
    <citation type="submission" date="2020-05" db="UniProtKB">
        <authorList>
            <consortium name="EnsemblMetazoa"/>
        </authorList>
    </citation>
    <scope>IDENTIFICATION</scope>
    <source>
        <strain evidence="3">ACHKN1017</strain>
    </source>
</reference>
<dbReference type="VEuPathDB" id="VectorBase:ACHR002104"/>
<evidence type="ECO:0000259" key="2">
    <source>
        <dbReference type="Pfam" id="PF10276"/>
    </source>
</evidence>
<evidence type="ECO:0000256" key="1">
    <source>
        <dbReference type="SAM" id="MobiDB-lite"/>
    </source>
</evidence>
<dbReference type="AlphaFoldDB" id="A0A182JUC2"/>
<proteinExistence type="predicted"/>
<dbReference type="GO" id="GO:0016529">
    <property type="term" value="C:sarcoplasmic reticulum"/>
    <property type="evidence" value="ECO:0007669"/>
    <property type="project" value="TreeGrafter"/>
</dbReference>
<reference evidence="4" key="1">
    <citation type="submission" date="2013-03" db="EMBL/GenBank/DDBJ databases">
        <title>The Genome Sequence of Anopheles christyi ACHKN1017.</title>
        <authorList>
            <consortium name="The Broad Institute Genomics Platform"/>
            <person name="Neafsey D.E."/>
            <person name="Besansky N."/>
            <person name="Walker B."/>
            <person name="Young S.K."/>
            <person name="Zeng Q."/>
            <person name="Gargeya S."/>
            <person name="Fitzgerald M."/>
            <person name="Haas B."/>
            <person name="Abouelleil A."/>
            <person name="Allen A.W."/>
            <person name="Alvarado L."/>
            <person name="Arachchi H.M."/>
            <person name="Berlin A.M."/>
            <person name="Chapman S.B."/>
            <person name="Gainer-Dewar J."/>
            <person name="Goldberg J."/>
            <person name="Griggs A."/>
            <person name="Gujja S."/>
            <person name="Hansen M."/>
            <person name="Howarth C."/>
            <person name="Imamovic A."/>
            <person name="Ireland A."/>
            <person name="Larimer J."/>
            <person name="McCowan C."/>
            <person name="Murphy C."/>
            <person name="Pearson M."/>
            <person name="Poon T.W."/>
            <person name="Priest M."/>
            <person name="Roberts A."/>
            <person name="Saif S."/>
            <person name="Shea T."/>
            <person name="Sisk P."/>
            <person name="Sykes S."/>
            <person name="Wortman J."/>
            <person name="Nusbaum C."/>
            <person name="Birren B."/>
        </authorList>
    </citation>
    <scope>NUCLEOTIDE SEQUENCE [LARGE SCALE GENOMIC DNA]</scope>
    <source>
        <strain evidence="4">ACHKN1017</strain>
    </source>
</reference>
<dbReference type="EnsemblMetazoa" id="ACHR002104-RA">
    <property type="protein sequence ID" value="ACHR002104-PA"/>
    <property type="gene ID" value="ACHR002104"/>
</dbReference>
<dbReference type="GO" id="GO:0030833">
    <property type="term" value="P:regulation of actin filament polymerization"/>
    <property type="evidence" value="ECO:0007669"/>
    <property type="project" value="TreeGrafter"/>
</dbReference>
<protein>
    <recommendedName>
        <fullName evidence="2">Zinc finger CHCC-type domain-containing protein</fullName>
    </recommendedName>
</protein>
<dbReference type="STRING" id="43041.A0A182JUC2"/>
<dbReference type="InterPro" id="IPR017248">
    <property type="entry name" value="HAX-1"/>
</dbReference>
<organism evidence="3 4">
    <name type="scientific">Anopheles christyi</name>
    <dbReference type="NCBI Taxonomy" id="43041"/>
    <lineage>
        <taxon>Eukaryota</taxon>
        <taxon>Metazoa</taxon>
        <taxon>Ecdysozoa</taxon>
        <taxon>Arthropoda</taxon>
        <taxon>Hexapoda</taxon>
        <taxon>Insecta</taxon>
        <taxon>Pterygota</taxon>
        <taxon>Neoptera</taxon>
        <taxon>Endopterygota</taxon>
        <taxon>Diptera</taxon>
        <taxon>Nematocera</taxon>
        <taxon>Culicoidea</taxon>
        <taxon>Culicidae</taxon>
        <taxon>Anophelinae</taxon>
        <taxon>Anopheles</taxon>
    </lineage>
</organism>
<keyword evidence="4" id="KW-1185">Reference proteome</keyword>
<dbReference type="PANTHER" id="PTHR14938">
    <property type="entry name" value="HCLS1-ASSOCIATED PROTEIN X-1"/>
    <property type="match status" value="1"/>
</dbReference>